<name>H8K9F1_RICAC</name>
<keyword evidence="1" id="KW-0472">Membrane</keyword>
<keyword evidence="1" id="KW-0812">Transmembrane</keyword>
<feature type="transmembrane region" description="Helical" evidence="1">
    <location>
        <begin position="55"/>
        <end position="73"/>
    </location>
</feature>
<keyword evidence="1" id="KW-1133">Transmembrane helix</keyword>
<dbReference type="KEGG" id="rau:MC5_01320"/>
<protein>
    <submittedName>
        <fullName evidence="2">Uncharacterized protein</fullName>
    </submittedName>
</protein>
<evidence type="ECO:0000256" key="1">
    <source>
        <dbReference type="SAM" id="Phobius"/>
    </source>
</evidence>
<sequence>MRQYCLVVKNNFKKIYDLFILRIHELNNQFNKTNIYKNEDEPQAKILITSINKEFIEIVNNFFTILFLLIFIVKQSAMN</sequence>
<evidence type="ECO:0000313" key="2">
    <source>
        <dbReference type="EMBL" id="AFC70671.1"/>
    </source>
</evidence>
<evidence type="ECO:0000313" key="3">
    <source>
        <dbReference type="Proteomes" id="UP000007589"/>
    </source>
</evidence>
<reference evidence="3" key="1">
    <citation type="submission" date="2012-02" db="EMBL/GenBank/DDBJ databases">
        <title>Complete genome sequence of Rickettsia australis strain Cutlack.</title>
        <authorList>
            <person name="Johnson S.L."/>
            <person name="Munk A.C."/>
            <person name="Han S."/>
            <person name="Bruce D.C."/>
            <person name="Dasch G.A."/>
        </authorList>
    </citation>
    <scope>NUCLEOTIDE SEQUENCE [LARGE SCALE GENOMIC DNA]</scope>
    <source>
        <strain evidence="3">Cutlack</strain>
    </source>
</reference>
<dbReference type="EMBL" id="CP003338">
    <property type="protein sequence ID" value="AFC70671.1"/>
    <property type="molecule type" value="Genomic_DNA"/>
</dbReference>
<dbReference type="Proteomes" id="UP000007589">
    <property type="component" value="Chromosome"/>
</dbReference>
<dbReference type="AlphaFoldDB" id="H8K9F1"/>
<organism evidence="2 3">
    <name type="scientific">Rickettsia australis (strain Cutlack)</name>
    <dbReference type="NCBI Taxonomy" id="1105110"/>
    <lineage>
        <taxon>Bacteria</taxon>
        <taxon>Pseudomonadati</taxon>
        <taxon>Pseudomonadota</taxon>
        <taxon>Alphaproteobacteria</taxon>
        <taxon>Rickettsiales</taxon>
        <taxon>Rickettsiaceae</taxon>
        <taxon>Rickettsieae</taxon>
        <taxon>Rickettsia</taxon>
        <taxon>spotted fever group</taxon>
    </lineage>
</organism>
<accession>H8K9F1</accession>
<gene>
    <name evidence="2" type="ordered locus">MC5_01320</name>
</gene>
<proteinExistence type="predicted"/>
<dbReference type="HOGENOM" id="CLU_2603769_0_0_5"/>
<keyword evidence="3" id="KW-1185">Reference proteome</keyword>